<dbReference type="Proteomes" id="UP001589789">
    <property type="component" value="Unassembled WGS sequence"/>
</dbReference>
<evidence type="ECO:0000313" key="2">
    <source>
        <dbReference type="Proteomes" id="UP001589789"/>
    </source>
</evidence>
<accession>A0ABV6ISS9</accession>
<dbReference type="EMBL" id="JBHLVZ010000032">
    <property type="protein sequence ID" value="MFC0386392.1"/>
    <property type="molecule type" value="Genomic_DNA"/>
</dbReference>
<reference evidence="1 2" key="1">
    <citation type="submission" date="2024-09" db="EMBL/GenBank/DDBJ databases">
        <authorList>
            <person name="Sun Q."/>
            <person name="Mori K."/>
        </authorList>
    </citation>
    <scope>NUCLEOTIDE SEQUENCE [LARGE SCALE GENOMIC DNA]</scope>
    <source>
        <strain evidence="1 2">CCM 7468</strain>
    </source>
</reference>
<keyword evidence="2" id="KW-1185">Reference proteome</keyword>
<name>A0ABV6ISS9_9PROT</name>
<protein>
    <recommendedName>
        <fullName evidence="3">Transposase</fullName>
    </recommendedName>
</protein>
<dbReference type="RefSeq" id="WP_377050814.1">
    <property type="nucleotide sequence ID" value="NZ_JBHLVZ010000032.1"/>
</dbReference>
<evidence type="ECO:0008006" key="3">
    <source>
        <dbReference type="Google" id="ProtNLM"/>
    </source>
</evidence>
<organism evidence="1 2">
    <name type="scientific">Muricoccus vinaceus</name>
    <dbReference type="NCBI Taxonomy" id="424704"/>
    <lineage>
        <taxon>Bacteria</taxon>
        <taxon>Pseudomonadati</taxon>
        <taxon>Pseudomonadota</taxon>
        <taxon>Alphaproteobacteria</taxon>
        <taxon>Acetobacterales</taxon>
        <taxon>Roseomonadaceae</taxon>
        <taxon>Muricoccus</taxon>
    </lineage>
</organism>
<sequence>MAWIVKLVSIGAEGEEYSTDVMRIAKPDDLTDLASLGLTLAEGKRLLAGVQREIVAAQARVHAARRPGCRGCGGVCRVKDYRQHGIATLFGQVRVWLPRFRCGGCGVTETGVGWPSHARSTPELDRLRAQFSALMTYRTAAEVPAQLFPVDAGTDPETLRRHTLKVAGSLPVPATAEPAAAAEAIVVTLDSTFVRSCEEGERHLEVRIGNVETTNGRRQVFGAVAKTDTDPAALIRRSLDAVGRTAGTVLTAFTDGCRGLRRILIRAGFDGRWCTEPSRVVQRKLGHYAPGHALQA</sequence>
<evidence type="ECO:0000313" key="1">
    <source>
        <dbReference type="EMBL" id="MFC0386392.1"/>
    </source>
</evidence>
<comment type="caution">
    <text evidence="1">The sequence shown here is derived from an EMBL/GenBank/DDBJ whole genome shotgun (WGS) entry which is preliminary data.</text>
</comment>
<proteinExistence type="predicted"/>
<gene>
    <name evidence="1" type="ORF">ACFFIC_12700</name>
</gene>